<keyword evidence="4" id="KW-1185">Reference proteome</keyword>
<comment type="caution">
    <text evidence="3">The sequence shown here is derived from an EMBL/GenBank/DDBJ whole genome shotgun (WGS) entry which is preliminary data.</text>
</comment>
<dbReference type="Pfam" id="PF13411">
    <property type="entry name" value="MerR_1"/>
    <property type="match status" value="1"/>
</dbReference>
<feature type="domain" description="HTH merR-type" evidence="2">
    <location>
        <begin position="1"/>
        <end position="72"/>
    </location>
</feature>
<dbReference type="CDD" id="cd04780">
    <property type="entry name" value="HTH_MerR-like_sg5"/>
    <property type="match status" value="1"/>
</dbReference>
<dbReference type="SUPFAM" id="SSF46955">
    <property type="entry name" value="Putative DNA-binding domain"/>
    <property type="match status" value="1"/>
</dbReference>
<evidence type="ECO:0000256" key="1">
    <source>
        <dbReference type="ARBA" id="ARBA00023125"/>
    </source>
</evidence>
<dbReference type="EMBL" id="PVTF01000023">
    <property type="protein sequence ID" value="PRY31004.1"/>
    <property type="molecule type" value="Genomic_DNA"/>
</dbReference>
<gene>
    <name evidence="3" type="ORF">CLV43_123106</name>
</gene>
<dbReference type="PANTHER" id="PTHR30204:SF98">
    <property type="entry name" value="HTH-TYPE TRANSCRIPTIONAL REGULATOR ADHR"/>
    <property type="match status" value="1"/>
</dbReference>
<sequence>MSVRIAELSSTSGVPVPTIKYYLREGLLPSGEPTGRNQAVYGEEHLRRLKLVRALVEVGGLSIAVVGEIVATLDASAEVTHHVLGVVQRSIAPVTPPVDDRDADAEVAAFLARRGWAHMARDPSVLALVGVVATANRLGHHRFADLLDGYAEANVAIARRDLDYLVLNSKPDEVVEDMVVATVLGDAALKALRRLAQREASAGLLAEE</sequence>
<dbReference type="PRINTS" id="PR00040">
    <property type="entry name" value="HTHMERR"/>
</dbReference>
<organism evidence="3 4">
    <name type="scientific">Umezawaea tangerina</name>
    <dbReference type="NCBI Taxonomy" id="84725"/>
    <lineage>
        <taxon>Bacteria</taxon>
        <taxon>Bacillati</taxon>
        <taxon>Actinomycetota</taxon>
        <taxon>Actinomycetes</taxon>
        <taxon>Pseudonocardiales</taxon>
        <taxon>Pseudonocardiaceae</taxon>
        <taxon>Umezawaea</taxon>
    </lineage>
</organism>
<dbReference type="Gene3D" id="1.10.1660.10">
    <property type="match status" value="1"/>
</dbReference>
<dbReference type="Proteomes" id="UP000239494">
    <property type="component" value="Unassembled WGS sequence"/>
</dbReference>
<dbReference type="RefSeq" id="WP_245887500.1">
    <property type="nucleotide sequence ID" value="NZ_PVTF01000023.1"/>
</dbReference>
<proteinExistence type="predicted"/>
<dbReference type="InterPro" id="IPR000551">
    <property type="entry name" value="MerR-type_HTH_dom"/>
</dbReference>
<dbReference type="InterPro" id="IPR047057">
    <property type="entry name" value="MerR_fam"/>
</dbReference>
<dbReference type="GO" id="GO:0003700">
    <property type="term" value="F:DNA-binding transcription factor activity"/>
    <property type="evidence" value="ECO:0007669"/>
    <property type="project" value="InterPro"/>
</dbReference>
<dbReference type="InterPro" id="IPR009061">
    <property type="entry name" value="DNA-bd_dom_put_sf"/>
</dbReference>
<evidence type="ECO:0000313" key="4">
    <source>
        <dbReference type="Proteomes" id="UP000239494"/>
    </source>
</evidence>
<evidence type="ECO:0000259" key="2">
    <source>
        <dbReference type="PROSITE" id="PS50937"/>
    </source>
</evidence>
<evidence type="ECO:0000313" key="3">
    <source>
        <dbReference type="EMBL" id="PRY31004.1"/>
    </source>
</evidence>
<dbReference type="PROSITE" id="PS50937">
    <property type="entry name" value="HTH_MERR_2"/>
    <property type="match status" value="1"/>
</dbReference>
<accession>A0A2T0SC56</accession>
<keyword evidence="1" id="KW-0238">DNA-binding</keyword>
<dbReference type="SMART" id="SM00422">
    <property type="entry name" value="HTH_MERR"/>
    <property type="match status" value="1"/>
</dbReference>
<dbReference type="PANTHER" id="PTHR30204">
    <property type="entry name" value="REDOX-CYCLING DRUG-SENSING TRANSCRIPTIONAL ACTIVATOR SOXR"/>
    <property type="match status" value="1"/>
</dbReference>
<protein>
    <submittedName>
        <fullName evidence="3">MerR-like DNA binding protein</fullName>
    </submittedName>
</protein>
<dbReference type="GO" id="GO:0003677">
    <property type="term" value="F:DNA binding"/>
    <property type="evidence" value="ECO:0007669"/>
    <property type="project" value="UniProtKB-KW"/>
</dbReference>
<dbReference type="AlphaFoldDB" id="A0A2T0SC56"/>
<reference evidence="3 4" key="1">
    <citation type="submission" date="2018-03" db="EMBL/GenBank/DDBJ databases">
        <title>Genomic Encyclopedia of Archaeal and Bacterial Type Strains, Phase II (KMG-II): from individual species to whole genera.</title>
        <authorList>
            <person name="Goeker M."/>
        </authorList>
    </citation>
    <scope>NUCLEOTIDE SEQUENCE [LARGE SCALE GENOMIC DNA]</scope>
    <source>
        <strain evidence="3 4">DSM 44720</strain>
    </source>
</reference>
<name>A0A2T0SC56_9PSEU</name>